<organism evidence="1 2">
    <name type="scientific">Fusarium solani</name>
    <name type="common">Filamentous fungus</name>
    <dbReference type="NCBI Taxonomy" id="169388"/>
    <lineage>
        <taxon>Eukaryota</taxon>
        <taxon>Fungi</taxon>
        <taxon>Dikarya</taxon>
        <taxon>Ascomycota</taxon>
        <taxon>Pezizomycotina</taxon>
        <taxon>Sordariomycetes</taxon>
        <taxon>Hypocreomycetidae</taxon>
        <taxon>Hypocreales</taxon>
        <taxon>Nectriaceae</taxon>
        <taxon>Fusarium</taxon>
        <taxon>Fusarium solani species complex</taxon>
    </lineage>
</organism>
<dbReference type="AlphaFoldDB" id="A0A9P9GZU5"/>
<evidence type="ECO:0000313" key="1">
    <source>
        <dbReference type="EMBL" id="KAH7248106.1"/>
    </source>
</evidence>
<protein>
    <submittedName>
        <fullName evidence="1">Uncharacterized protein</fullName>
    </submittedName>
</protein>
<accession>A0A9P9GZU5</accession>
<dbReference type="Proteomes" id="UP000736672">
    <property type="component" value="Unassembled WGS sequence"/>
</dbReference>
<gene>
    <name evidence="1" type="ORF">B0J15DRAFT_72451</name>
</gene>
<proteinExistence type="predicted"/>
<comment type="caution">
    <text evidence="1">The sequence shown here is derived from an EMBL/GenBank/DDBJ whole genome shotgun (WGS) entry which is preliminary data.</text>
</comment>
<evidence type="ECO:0000313" key="2">
    <source>
        <dbReference type="Proteomes" id="UP000736672"/>
    </source>
</evidence>
<dbReference type="EMBL" id="JAGTJS010000015">
    <property type="protein sequence ID" value="KAH7248106.1"/>
    <property type="molecule type" value="Genomic_DNA"/>
</dbReference>
<name>A0A9P9GZU5_FUSSL</name>
<sequence length="157" mass="17719">MLLVLLLRRCSRPVGQYRVIWQTCFISRLPHIWRLACYVVSRPKQSDILSHGYLSARLNSLLSPSLISFHRSHRSRRKNSSSSPVPVVGSLYSHCFCPVPCPGRLDQLLSRLHHPLFAFYPPYSPMLMPEHRATGLRYPTSGHASASPGASTCPVRL</sequence>
<reference evidence="1" key="1">
    <citation type="journal article" date="2021" name="Nat. Commun.">
        <title>Genetic determinants of endophytism in the Arabidopsis root mycobiome.</title>
        <authorList>
            <person name="Mesny F."/>
            <person name="Miyauchi S."/>
            <person name="Thiergart T."/>
            <person name="Pickel B."/>
            <person name="Atanasova L."/>
            <person name="Karlsson M."/>
            <person name="Huettel B."/>
            <person name="Barry K.W."/>
            <person name="Haridas S."/>
            <person name="Chen C."/>
            <person name="Bauer D."/>
            <person name="Andreopoulos W."/>
            <person name="Pangilinan J."/>
            <person name="LaButti K."/>
            <person name="Riley R."/>
            <person name="Lipzen A."/>
            <person name="Clum A."/>
            <person name="Drula E."/>
            <person name="Henrissat B."/>
            <person name="Kohler A."/>
            <person name="Grigoriev I.V."/>
            <person name="Martin F.M."/>
            <person name="Hacquard S."/>
        </authorList>
    </citation>
    <scope>NUCLEOTIDE SEQUENCE</scope>
    <source>
        <strain evidence="1">FSSC 5 MPI-SDFR-AT-0091</strain>
    </source>
</reference>
<keyword evidence="2" id="KW-1185">Reference proteome</keyword>